<dbReference type="RefSeq" id="WP_116668887.1">
    <property type="nucleotide sequence ID" value="NZ_MZGU01000001.1"/>
</dbReference>
<dbReference type="AlphaFoldDB" id="A0A2U1S9Q5"/>
<gene>
    <name evidence="1" type="ORF">MBBWO_00530</name>
</gene>
<comment type="caution">
    <text evidence="1">The sequence shown here is derived from an EMBL/GenBank/DDBJ whole genome shotgun (WGS) entry which is preliminary data.</text>
</comment>
<evidence type="ECO:0000313" key="2">
    <source>
        <dbReference type="Proteomes" id="UP000245577"/>
    </source>
</evidence>
<keyword evidence="2" id="KW-1185">Reference proteome</keyword>
<reference evidence="1 2" key="1">
    <citation type="submission" date="2017-03" db="EMBL/GenBank/DDBJ databases">
        <title>Genome sequence of Methanobrevibacter wosei.</title>
        <authorList>
            <person name="Poehlein A."/>
            <person name="Seedorf H."/>
            <person name="Daniel R."/>
        </authorList>
    </citation>
    <scope>NUCLEOTIDE SEQUENCE [LARGE SCALE GENOMIC DNA]</scope>
    <source>
        <strain evidence="1 2">DSM 11979</strain>
    </source>
</reference>
<dbReference type="InterPro" id="IPR036388">
    <property type="entry name" value="WH-like_DNA-bd_sf"/>
</dbReference>
<name>A0A2U1S9Q5_9EURY</name>
<dbReference type="SUPFAM" id="SSF46785">
    <property type="entry name" value="Winged helix' DNA-binding domain"/>
    <property type="match status" value="1"/>
</dbReference>
<evidence type="ECO:0008006" key="3">
    <source>
        <dbReference type="Google" id="ProtNLM"/>
    </source>
</evidence>
<accession>A0A2U1S9Q5</accession>
<organism evidence="1 2">
    <name type="scientific">Methanobrevibacter woesei</name>
    <dbReference type="NCBI Taxonomy" id="190976"/>
    <lineage>
        <taxon>Archaea</taxon>
        <taxon>Methanobacteriati</taxon>
        <taxon>Methanobacteriota</taxon>
        <taxon>Methanomada group</taxon>
        <taxon>Methanobacteria</taxon>
        <taxon>Methanobacteriales</taxon>
        <taxon>Methanobacteriaceae</taxon>
        <taxon>Methanobrevibacter</taxon>
    </lineage>
</organism>
<sequence length="88" mass="9904">MTEEKIWSLIGFLEVSPARKKTFKAIGDAEYILPSNICRKTDLTSSQVSNALKDLKNKKLVVCLNEEVSKGRLYKCTDLGLEVLTKLK</sequence>
<proteinExistence type="predicted"/>
<dbReference type="EMBL" id="MZGU01000001">
    <property type="protein sequence ID" value="PWB87275.1"/>
    <property type="molecule type" value="Genomic_DNA"/>
</dbReference>
<dbReference type="Proteomes" id="UP000245577">
    <property type="component" value="Unassembled WGS sequence"/>
</dbReference>
<protein>
    <recommendedName>
        <fullName evidence="3">ArnR1-like winged helix-turn-helix domain-containing protein</fullName>
    </recommendedName>
</protein>
<evidence type="ECO:0000313" key="1">
    <source>
        <dbReference type="EMBL" id="PWB87275.1"/>
    </source>
</evidence>
<dbReference type="OrthoDB" id="74749at2157"/>
<dbReference type="InterPro" id="IPR036390">
    <property type="entry name" value="WH_DNA-bd_sf"/>
</dbReference>
<dbReference type="Gene3D" id="1.10.10.10">
    <property type="entry name" value="Winged helix-like DNA-binding domain superfamily/Winged helix DNA-binding domain"/>
    <property type="match status" value="1"/>
</dbReference>